<gene>
    <name evidence="1" type="ORF">CDQ92_10795</name>
</gene>
<organism evidence="1 2">
    <name type="scientific">Sphingopyxis bauzanensis</name>
    <dbReference type="NCBI Taxonomy" id="651663"/>
    <lineage>
        <taxon>Bacteria</taxon>
        <taxon>Pseudomonadati</taxon>
        <taxon>Pseudomonadota</taxon>
        <taxon>Alphaproteobacteria</taxon>
        <taxon>Sphingomonadales</taxon>
        <taxon>Sphingomonadaceae</taxon>
        <taxon>Sphingopyxis</taxon>
    </lineage>
</organism>
<dbReference type="EMBL" id="NISK01000002">
    <property type="protein sequence ID" value="OWQ97493.1"/>
    <property type="molecule type" value="Genomic_DNA"/>
</dbReference>
<evidence type="ECO:0008006" key="3">
    <source>
        <dbReference type="Google" id="ProtNLM"/>
    </source>
</evidence>
<name>A0A246JWY4_9SPHN</name>
<dbReference type="OrthoDB" id="8295691at2"/>
<reference evidence="1 2" key="1">
    <citation type="journal article" date="2010" name="Int. J. Syst. Evol. Microbiol.">
        <title>Sphingopyxis bauzanensis sp. nov., a psychrophilic bacterium isolated from soil.</title>
        <authorList>
            <person name="Zhang D.C."/>
            <person name="Liu H.C."/>
            <person name="Xin Y.H."/>
            <person name="Zhou Y.G."/>
            <person name="Schinner F."/>
            <person name="Margesin R."/>
        </authorList>
    </citation>
    <scope>NUCLEOTIDE SEQUENCE [LARGE SCALE GENOMIC DNA]</scope>
    <source>
        <strain evidence="1 2">DSM 22271</strain>
    </source>
</reference>
<dbReference type="AlphaFoldDB" id="A0A246JWY4"/>
<proteinExistence type="predicted"/>
<dbReference type="RefSeq" id="WP_088441341.1">
    <property type="nucleotide sequence ID" value="NZ_BMMC01000013.1"/>
</dbReference>
<keyword evidence="2" id="KW-1185">Reference proteome</keyword>
<evidence type="ECO:0000313" key="2">
    <source>
        <dbReference type="Proteomes" id="UP000197361"/>
    </source>
</evidence>
<dbReference type="Proteomes" id="UP000197361">
    <property type="component" value="Unassembled WGS sequence"/>
</dbReference>
<comment type="caution">
    <text evidence="1">The sequence shown here is derived from an EMBL/GenBank/DDBJ whole genome shotgun (WGS) entry which is preliminary data.</text>
</comment>
<sequence>MSALAQQLSTTGIANRVFSERQLGEFLGGSDARRYGVVNRALRDGSLIRLKRGAYVLGQRYRSNSIHPFTIAQGLVAGSYISFESALAYHGWIPEAVFVTASVSPGRKTMRFETSAFGTFSFHPLAIEDYHFLTAIDRVSFEKTSAFIAQPLRALMDLVALRKERWSGIEWLVRGMRLDEELLLALTPKDFAALKPVYKHKAVREFLAALENAVTKKPPERLAND</sequence>
<evidence type="ECO:0000313" key="1">
    <source>
        <dbReference type="EMBL" id="OWQ97493.1"/>
    </source>
</evidence>
<accession>A0A246JWY4</accession>
<protein>
    <recommendedName>
        <fullName evidence="3">Transcriptional regulator</fullName>
    </recommendedName>
</protein>